<dbReference type="InterPro" id="IPR008254">
    <property type="entry name" value="Flavodoxin/NO_synth"/>
</dbReference>
<organism evidence="3 4">
    <name type="scientific">Candidatus Anaerostipes avistercoris</name>
    <dbReference type="NCBI Taxonomy" id="2838462"/>
    <lineage>
        <taxon>Bacteria</taxon>
        <taxon>Bacillati</taxon>
        <taxon>Bacillota</taxon>
        <taxon>Clostridia</taxon>
        <taxon>Lachnospirales</taxon>
        <taxon>Lachnospiraceae</taxon>
        <taxon>Anaerostipes</taxon>
    </lineage>
</organism>
<evidence type="ECO:0000256" key="1">
    <source>
        <dbReference type="SAM" id="MobiDB-lite"/>
    </source>
</evidence>
<comment type="caution">
    <text evidence="3">The sequence shown here is derived from an EMBL/GenBank/DDBJ whole genome shotgun (WGS) entry which is preliminary data.</text>
</comment>
<dbReference type="GO" id="GO:0016787">
    <property type="term" value="F:hydrolase activity"/>
    <property type="evidence" value="ECO:0007669"/>
    <property type="project" value="UniProtKB-KW"/>
</dbReference>
<dbReference type="Proteomes" id="UP000823904">
    <property type="component" value="Unassembled WGS sequence"/>
</dbReference>
<accession>A0A9D2T924</accession>
<feature type="compositionally biased region" description="Low complexity" evidence="1">
    <location>
        <begin position="254"/>
        <end position="270"/>
    </location>
</feature>
<dbReference type="Pfam" id="PF12146">
    <property type="entry name" value="Hydrolase_4"/>
    <property type="match status" value="1"/>
</dbReference>
<evidence type="ECO:0000259" key="2">
    <source>
        <dbReference type="PROSITE" id="PS50902"/>
    </source>
</evidence>
<dbReference type="Gene3D" id="3.40.50.1820">
    <property type="entry name" value="alpha/beta hydrolase"/>
    <property type="match status" value="1"/>
</dbReference>
<reference evidence="3" key="1">
    <citation type="journal article" date="2021" name="PeerJ">
        <title>Extensive microbial diversity within the chicken gut microbiome revealed by metagenomics and culture.</title>
        <authorList>
            <person name="Gilroy R."/>
            <person name="Ravi A."/>
            <person name="Getino M."/>
            <person name="Pursley I."/>
            <person name="Horton D.L."/>
            <person name="Alikhan N.F."/>
            <person name="Baker D."/>
            <person name="Gharbi K."/>
            <person name="Hall N."/>
            <person name="Watson M."/>
            <person name="Adriaenssens E.M."/>
            <person name="Foster-Nyarko E."/>
            <person name="Jarju S."/>
            <person name="Secka A."/>
            <person name="Antonio M."/>
            <person name="Oren A."/>
            <person name="Chaudhuri R.R."/>
            <person name="La Ragione R."/>
            <person name="Hildebrand F."/>
            <person name="Pallen M.J."/>
        </authorList>
    </citation>
    <scope>NUCLEOTIDE SEQUENCE</scope>
    <source>
        <strain evidence="3">ChiSjej3B21-8574</strain>
    </source>
</reference>
<dbReference type="SUPFAM" id="SSF53474">
    <property type="entry name" value="alpha/beta-Hydrolases"/>
    <property type="match status" value="1"/>
</dbReference>
<dbReference type="Gene3D" id="3.40.50.360">
    <property type="match status" value="1"/>
</dbReference>
<dbReference type="GO" id="GO:0010181">
    <property type="term" value="F:FMN binding"/>
    <property type="evidence" value="ECO:0007669"/>
    <property type="project" value="InterPro"/>
</dbReference>
<dbReference type="InterPro" id="IPR029058">
    <property type="entry name" value="AB_hydrolase_fold"/>
</dbReference>
<dbReference type="SUPFAM" id="SSF52218">
    <property type="entry name" value="Flavoproteins"/>
    <property type="match status" value="1"/>
</dbReference>
<evidence type="ECO:0000313" key="4">
    <source>
        <dbReference type="Proteomes" id="UP000823904"/>
    </source>
</evidence>
<feature type="domain" description="Flavodoxin-like" evidence="2">
    <location>
        <begin position="282"/>
        <end position="427"/>
    </location>
</feature>
<reference evidence="3" key="2">
    <citation type="submission" date="2021-04" db="EMBL/GenBank/DDBJ databases">
        <authorList>
            <person name="Gilroy R."/>
        </authorList>
    </citation>
    <scope>NUCLEOTIDE SEQUENCE</scope>
    <source>
        <strain evidence="3">ChiSjej3B21-8574</strain>
    </source>
</reference>
<evidence type="ECO:0000313" key="3">
    <source>
        <dbReference type="EMBL" id="HJC50967.1"/>
    </source>
</evidence>
<protein>
    <submittedName>
        <fullName evidence="3">Alpha/beta fold hydrolase</fullName>
    </submittedName>
</protein>
<feature type="region of interest" description="Disordered" evidence="1">
    <location>
        <begin position="249"/>
        <end position="273"/>
    </location>
</feature>
<dbReference type="PANTHER" id="PTHR39201">
    <property type="entry name" value="EXPORTED PROTEIN-RELATED"/>
    <property type="match status" value="1"/>
</dbReference>
<keyword evidence="3" id="KW-0378">Hydrolase</keyword>
<dbReference type="Pfam" id="PF12682">
    <property type="entry name" value="Flavodoxin_4"/>
    <property type="match status" value="1"/>
</dbReference>
<dbReference type="InterPro" id="IPR022742">
    <property type="entry name" value="Hydrolase_4"/>
</dbReference>
<dbReference type="EMBL" id="DWWD01000042">
    <property type="protein sequence ID" value="HJC50967.1"/>
    <property type="molecule type" value="Genomic_DNA"/>
</dbReference>
<gene>
    <name evidence="3" type="ORF">H9754_10470</name>
</gene>
<dbReference type="InterPro" id="IPR029039">
    <property type="entry name" value="Flavoprotein-like_sf"/>
</dbReference>
<sequence length="427" mass="46698">MNDGQKIYGVAYIPEGKNGRISLVICCHGLGGSYITNEDYAVFLASRGIAAYCFDFRGGGGSRSDGETTDMSIMTEVSDIEAILDASSQWEFVDPDQIVLLGTSQGGAASAIAAARHKDEIAGAILLYPAFLMHDEIHRQFASLDDVPDSFFFRWITLGRVYAEDIWDYDVYDEIKNYDKKVLLMHGDEDDIVPIRYSERASEVYPDADYYVIPGAGHGFYGEAKIIALLMMVLSMVFLFTACSGGGNSSGTQSENTTEASSASDASTDTAADDTAKADGNILVAYYSYTGNTEAVAKQIADLTGGDLAEIQRKEDYQDLQTDAKEEIDQDIRPEITVSVENVEDYDTIFVGYPIWWDEAPAMISTFLDSYDFSGKTIVPFCTSSSDEIDNSLHIFSEICPDANIAEGLTANDDADIEPWLQRLGAV</sequence>
<dbReference type="PANTHER" id="PTHR39201:SF1">
    <property type="entry name" value="FLAVODOXIN-LIKE DOMAIN-CONTAINING PROTEIN"/>
    <property type="match status" value="1"/>
</dbReference>
<dbReference type="AlphaFoldDB" id="A0A9D2T924"/>
<proteinExistence type="predicted"/>
<dbReference type="PROSITE" id="PS50902">
    <property type="entry name" value="FLAVODOXIN_LIKE"/>
    <property type="match status" value="1"/>
</dbReference>
<name>A0A9D2T924_9FIRM</name>
<dbReference type="GO" id="GO:0016651">
    <property type="term" value="F:oxidoreductase activity, acting on NAD(P)H"/>
    <property type="evidence" value="ECO:0007669"/>
    <property type="project" value="UniProtKB-ARBA"/>
</dbReference>